<gene>
    <name evidence="2" type="ORF">H105_04132</name>
</gene>
<dbReference type="Gene3D" id="1.10.510.10">
    <property type="entry name" value="Transferase(Phosphotransferase) domain 1"/>
    <property type="match status" value="1"/>
</dbReference>
<protein>
    <recommendedName>
        <fullName evidence="1">Protein kinase domain-containing protein</fullName>
    </recommendedName>
</protein>
<dbReference type="GO" id="GO:0004672">
    <property type="term" value="F:protein kinase activity"/>
    <property type="evidence" value="ECO:0007669"/>
    <property type="project" value="InterPro"/>
</dbReference>
<accession>A0A022XUQ2</accession>
<dbReference type="Proteomes" id="UP000023623">
    <property type="component" value="Unassembled WGS sequence"/>
</dbReference>
<feature type="domain" description="Protein kinase" evidence="1">
    <location>
        <begin position="1"/>
        <end position="155"/>
    </location>
</feature>
<sequence>MGYCHNDPRSGNCLLDARLNLKLTDFGCATTIGQYLEYTGAPWAARVSGGPLQGIFGLCSARTEQFALGSMVYFLVYGHEPHEEKSLEEPELIRRFDGMKLPEMDHHEIFDGLIWGRRRRGFASSGSQGDTGSRTGVSLPAAVVEVSTCHEEPFYLTLALPDGPDGEYPALATTLTEDETL</sequence>
<dbReference type="EMBL" id="KK208852">
    <property type="protein sequence ID" value="EZF74001.1"/>
    <property type="molecule type" value="Genomic_DNA"/>
</dbReference>
<organism evidence="2 3">
    <name type="scientific">Trichophyton soudanense CBS 452.61</name>
    <dbReference type="NCBI Taxonomy" id="1215331"/>
    <lineage>
        <taxon>Eukaryota</taxon>
        <taxon>Fungi</taxon>
        <taxon>Dikarya</taxon>
        <taxon>Ascomycota</taxon>
        <taxon>Pezizomycotina</taxon>
        <taxon>Eurotiomycetes</taxon>
        <taxon>Eurotiomycetidae</taxon>
        <taxon>Onygenales</taxon>
        <taxon>Arthrodermataceae</taxon>
        <taxon>Trichophyton</taxon>
    </lineage>
</organism>
<name>A0A022XUQ2_TRISD</name>
<dbReference type="HOGENOM" id="CLU_1490045_0_0_1"/>
<reference evidence="2 3" key="1">
    <citation type="submission" date="2014-02" db="EMBL/GenBank/DDBJ databases">
        <title>The Genome Sequence of Trichophyton rubrum (morphotype soudanense) CBS 452.61.</title>
        <authorList>
            <consortium name="The Broad Institute Genomics Platform"/>
            <person name="Cuomo C.A."/>
            <person name="White T.C."/>
            <person name="Graser Y."/>
            <person name="Martinez-Rossi N."/>
            <person name="Heitman J."/>
            <person name="Young S.K."/>
            <person name="Zeng Q."/>
            <person name="Gargeya S."/>
            <person name="Abouelleil A."/>
            <person name="Alvarado L."/>
            <person name="Chapman S.B."/>
            <person name="Gainer-Dewar J."/>
            <person name="Goldberg J."/>
            <person name="Griggs A."/>
            <person name="Gujja S."/>
            <person name="Hansen M."/>
            <person name="Howarth C."/>
            <person name="Imamovic A."/>
            <person name="Larimer J."/>
            <person name="Martinez D."/>
            <person name="Murphy C."/>
            <person name="Pearson M.D."/>
            <person name="Persinoti G."/>
            <person name="Poon T."/>
            <person name="Priest M."/>
            <person name="Roberts A.D."/>
            <person name="Saif S."/>
            <person name="Shea T.D."/>
            <person name="Sykes S.N."/>
            <person name="Wortman J."/>
            <person name="Nusbaum C."/>
            <person name="Birren B."/>
        </authorList>
    </citation>
    <scope>NUCLEOTIDE SEQUENCE [LARGE SCALE GENOMIC DNA]</scope>
    <source>
        <strain evidence="2 3">CBS 452.61</strain>
    </source>
</reference>
<dbReference type="PROSITE" id="PS50011">
    <property type="entry name" value="PROTEIN_KINASE_DOM"/>
    <property type="match status" value="1"/>
</dbReference>
<evidence type="ECO:0000313" key="3">
    <source>
        <dbReference type="Proteomes" id="UP000023623"/>
    </source>
</evidence>
<dbReference type="GO" id="GO:0005524">
    <property type="term" value="F:ATP binding"/>
    <property type="evidence" value="ECO:0007669"/>
    <property type="project" value="InterPro"/>
</dbReference>
<dbReference type="SUPFAM" id="SSF56112">
    <property type="entry name" value="Protein kinase-like (PK-like)"/>
    <property type="match status" value="1"/>
</dbReference>
<dbReference type="InterPro" id="IPR000719">
    <property type="entry name" value="Prot_kinase_dom"/>
</dbReference>
<keyword evidence="3" id="KW-1185">Reference proteome</keyword>
<dbReference type="AlphaFoldDB" id="A0A022XUQ2"/>
<evidence type="ECO:0000259" key="1">
    <source>
        <dbReference type="PROSITE" id="PS50011"/>
    </source>
</evidence>
<evidence type="ECO:0000313" key="2">
    <source>
        <dbReference type="EMBL" id="EZF74001.1"/>
    </source>
</evidence>
<dbReference type="InterPro" id="IPR011009">
    <property type="entry name" value="Kinase-like_dom_sf"/>
</dbReference>
<proteinExistence type="predicted"/>